<keyword evidence="3" id="KW-1185">Reference proteome</keyword>
<feature type="transmembrane region" description="Helical" evidence="1">
    <location>
        <begin position="92"/>
        <end position="113"/>
    </location>
</feature>
<name>A0A8H9GYE8_9ACTN</name>
<sequence length="162" mass="16687">MIVSEPTQHPGRPRRGTSAAGVLRATGVFVAGFALAVTALLPWAGLTAEFGILDASLTHAVRGVDAGAGWFVLGAGITAMLLGVLGAARSWLFTGLAILPGSVAAFALAMFLADPRDLVGRLDFQVSGLLRVHPTIQYGWFAGLLASVALAVLAAAALLRRR</sequence>
<keyword evidence="1" id="KW-1133">Transmembrane helix</keyword>
<accession>A0A8H9GYE8</accession>
<evidence type="ECO:0000256" key="1">
    <source>
        <dbReference type="SAM" id="Phobius"/>
    </source>
</evidence>
<feature type="transmembrane region" description="Helical" evidence="1">
    <location>
        <begin position="138"/>
        <end position="159"/>
    </location>
</feature>
<dbReference type="AlphaFoldDB" id="A0A8H9GYE8"/>
<keyword evidence="1" id="KW-0472">Membrane</keyword>
<organism evidence="2 3">
    <name type="scientific">Microbispora bryophytorum</name>
    <dbReference type="NCBI Taxonomy" id="1460882"/>
    <lineage>
        <taxon>Bacteria</taxon>
        <taxon>Bacillati</taxon>
        <taxon>Actinomycetota</taxon>
        <taxon>Actinomycetes</taxon>
        <taxon>Streptosporangiales</taxon>
        <taxon>Streptosporangiaceae</taxon>
        <taxon>Microbispora</taxon>
    </lineage>
</organism>
<keyword evidence="1" id="KW-0812">Transmembrane</keyword>
<comment type="caution">
    <text evidence="2">The sequence shown here is derived from an EMBL/GenBank/DDBJ whole genome shotgun (WGS) entry which is preliminary data.</text>
</comment>
<protein>
    <submittedName>
        <fullName evidence="2">Uncharacterized protein</fullName>
    </submittedName>
</protein>
<proteinExistence type="predicted"/>
<gene>
    <name evidence="2" type="ORF">GCM10011574_26170</name>
</gene>
<reference evidence="2" key="2">
    <citation type="submission" date="2020-09" db="EMBL/GenBank/DDBJ databases">
        <authorList>
            <person name="Sun Q."/>
            <person name="Zhou Y."/>
        </authorList>
    </citation>
    <scope>NUCLEOTIDE SEQUENCE</scope>
    <source>
        <strain evidence="2">CGMCC 4.7138</strain>
    </source>
</reference>
<evidence type="ECO:0000313" key="3">
    <source>
        <dbReference type="Proteomes" id="UP000653480"/>
    </source>
</evidence>
<dbReference type="EMBL" id="BMMN01000004">
    <property type="protein sequence ID" value="GGO10049.1"/>
    <property type="molecule type" value="Genomic_DNA"/>
</dbReference>
<evidence type="ECO:0000313" key="2">
    <source>
        <dbReference type="EMBL" id="GGO10049.1"/>
    </source>
</evidence>
<dbReference type="Proteomes" id="UP000653480">
    <property type="component" value="Unassembled WGS sequence"/>
</dbReference>
<reference evidence="2" key="1">
    <citation type="journal article" date="2014" name="Int. J. Syst. Evol. Microbiol.">
        <title>Complete genome sequence of Corynebacterium casei LMG S-19264T (=DSM 44701T), isolated from a smear-ripened cheese.</title>
        <authorList>
            <consortium name="US DOE Joint Genome Institute (JGI-PGF)"/>
            <person name="Walter F."/>
            <person name="Albersmeier A."/>
            <person name="Kalinowski J."/>
            <person name="Ruckert C."/>
        </authorList>
    </citation>
    <scope>NUCLEOTIDE SEQUENCE</scope>
    <source>
        <strain evidence="2">CGMCC 4.7138</strain>
    </source>
</reference>
<feature type="transmembrane region" description="Helical" evidence="1">
    <location>
        <begin position="66"/>
        <end position="85"/>
    </location>
</feature>
<feature type="transmembrane region" description="Helical" evidence="1">
    <location>
        <begin position="21"/>
        <end position="46"/>
    </location>
</feature>